<name>A0ABU8NIL8_9SPHI</name>
<keyword evidence="4" id="KW-1185">Reference proteome</keyword>
<dbReference type="Pfam" id="PF06283">
    <property type="entry name" value="ThuA"/>
    <property type="match status" value="1"/>
</dbReference>
<dbReference type="InterPro" id="IPR029062">
    <property type="entry name" value="Class_I_gatase-like"/>
</dbReference>
<sequence>MSVSILRFKFKASILLSALWILCIPFAMAAEKNTFLKKVKVLVYTKNGKGYVHDNIPNAVKCIQKLGQENGFDTDVSDDPSVFTEANLKQYTLLIFPSTNNDVFDTDGQRLAFRRYIEAGGGFVGLHSVTGTERNWQWFKQMLGGTFAWHARNQKFTVKVIDPSHPSVAGLPKVWERKDECYFAKELYPGIKVIMAHDVTSLNSSDPADAEKIKTFSAPFSELYPAVWYQQFDGGNVWITALGHDKENYEDPVFIKHILQGINYVAGQYKKIDYSKAYADSRNTPLRY</sequence>
<dbReference type="SUPFAM" id="SSF52317">
    <property type="entry name" value="Class I glutamine amidotransferase-like"/>
    <property type="match status" value="1"/>
</dbReference>
<dbReference type="InterPro" id="IPR029010">
    <property type="entry name" value="ThuA-like"/>
</dbReference>
<evidence type="ECO:0000259" key="2">
    <source>
        <dbReference type="Pfam" id="PF06283"/>
    </source>
</evidence>
<proteinExistence type="predicted"/>
<feature type="signal peptide" evidence="1">
    <location>
        <begin position="1"/>
        <end position="29"/>
    </location>
</feature>
<organism evidence="3 4">
    <name type="scientific">Pedobacter panaciterrae</name>
    <dbReference type="NCBI Taxonomy" id="363849"/>
    <lineage>
        <taxon>Bacteria</taxon>
        <taxon>Pseudomonadati</taxon>
        <taxon>Bacteroidota</taxon>
        <taxon>Sphingobacteriia</taxon>
        <taxon>Sphingobacteriales</taxon>
        <taxon>Sphingobacteriaceae</taxon>
        <taxon>Pedobacter</taxon>
    </lineage>
</organism>
<dbReference type="PANTHER" id="PTHR40469">
    <property type="entry name" value="SECRETED GLYCOSYL HYDROLASE"/>
    <property type="match status" value="1"/>
</dbReference>
<protein>
    <submittedName>
        <fullName evidence="3">ThuA domain-containing protein</fullName>
    </submittedName>
</protein>
<dbReference type="Proteomes" id="UP001378956">
    <property type="component" value="Unassembled WGS sequence"/>
</dbReference>
<reference evidence="3 4" key="1">
    <citation type="submission" date="2024-03" db="EMBL/GenBank/DDBJ databases">
        <title>Sequence of Lycoming College Course Isolates.</title>
        <authorList>
            <person name="Plotts O."/>
            <person name="Newman J."/>
        </authorList>
    </citation>
    <scope>NUCLEOTIDE SEQUENCE [LARGE SCALE GENOMIC DNA]</scope>
    <source>
        <strain evidence="3 4">CJB-3</strain>
    </source>
</reference>
<comment type="caution">
    <text evidence="3">The sequence shown here is derived from an EMBL/GenBank/DDBJ whole genome shotgun (WGS) entry which is preliminary data.</text>
</comment>
<dbReference type="Gene3D" id="3.40.50.880">
    <property type="match status" value="1"/>
</dbReference>
<dbReference type="RefSeq" id="WP_172660985.1">
    <property type="nucleotide sequence ID" value="NZ_CBFGNQ010000003.1"/>
</dbReference>
<evidence type="ECO:0000256" key="1">
    <source>
        <dbReference type="SAM" id="SignalP"/>
    </source>
</evidence>
<gene>
    <name evidence="3" type="ORF">WAE58_06530</name>
</gene>
<keyword evidence="1" id="KW-0732">Signal</keyword>
<feature type="chain" id="PRO_5045492700" evidence="1">
    <location>
        <begin position="30"/>
        <end position="288"/>
    </location>
</feature>
<evidence type="ECO:0000313" key="4">
    <source>
        <dbReference type="Proteomes" id="UP001378956"/>
    </source>
</evidence>
<evidence type="ECO:0000313" key="3">
    <source>
        <dbReference type="EMBL" id="MEJ2902070.1"/>
    </source>
</evidence>
<feature type="domain" description="ThuA-like" evidence="2">
    <location>
        <begin position="40"/>
        <end position="265"/>
    </location>
</feature>
<dbReference type="PANTHER" id="PTHR40469:SF2">
    <property type="entry name" value="GALACTOSE-BINDING DOMAIN-LIKE SUPERFAMILY PROTEIN"/>
    <property type="match status" value="1"/>
</dbReference>
<dbReference type="EMBL" id="JBBEUB010000001">
    <property type="protein sequence ID" value="MEJ2902070.1"/>
    <property type="molecule type" value="Genomic_DNA"/>
</dbReference>
<accession>A0ABU8NIL8</accession>